<reference evidence="8" key="1">
    <citation type="submission" date="2016-06" db="EMBL/GenBank/DDBJ databases">
        <title>Identification of putative biosynthetic pathways for the production of bioactive secondary metabolites by the marine actinomycete Kocuria kristinae RUTW2-3.</title>
        <authorList>
            <person name="Waterworth S.C."/>
            <person name="Walmsley T.A."/>
            <person name="Matongo T."/>
            <person name="Davies-Coleman M.T."/>
            <person name="Dorrington R.A."/>
        </authorList>
    </citation>
    <scope>NUCLEOTIDE SEQUENCE [LARGE SCALE GENOMIC DNA]</scope>
    <source>
        <strain evidence="8">RUTW2-3</strain>
    </source>
</reference>
<proteinExistence type="inferred from homology"/>
<evidence type="ECO:0000256" key="3">
    <source>
        <dbReference type="ARBA" id="ARBA00023136"/>
    </source>
</evidence>
<evidence type="ECO:0000256" key="5">
    <source>
        <dbReference type="SAM" id="Phobius"/>
    </source>
</evidence>
<evidence type="ECO:0000259" key="6">
    <source>
        <dbReference type="Pfam" id="PF00905"/>
    </source>
</evidence>
<dbReference type="GO" id="GO:0016740">
    <property type="term" value="F:transferase activity"/>
    <property type="evidence" value="ECO:0007669"/>
    <property type="project" value="UniProtKB-KW"/>
</dbReference>
<dbReference type="Gene3D" id="3.30.450.330">
    <property type="match status" value="1"/>
</dbReference>
<dbReference type="Proteomes" id="UP000053171">
    <property type="component" value="Unassembled WGS sequence"/>
</dbReference>
<dbReference type="SUPFAM" id="SSF56519">
    <property type="entry name" value="Penicillin binding protein dimerisation domain"/>
    <property type="match status" value="1"/>
</dbReference>
<evidence type="ECO:0000259" key="7">
    <source>
        <dbReference type="Pfam" id="PF03717"/>
    </source>
</evidence>
<dbReference type="InterPro" id="IPR036138">
    <property type="entry name" value="PBP_dimer_sf"/>
</dbReference>
<feature type="region of interest" description="Disordered" evidence="4">
    <location>
        <begin position="577"/>
        <end position="597"/>
    </location>
</feature>
<comment type="caution">
    <text evidence="8">The sequence shown here is derived from an EMBL/GenBank/DDBJ whole genome shotgun (WGS) entry which is preliminary data.</text>
</comment>
<dbReference type="InterPro" id="IPR005311">
    <property type="entry name" value="PBP_dimer"/>
</dbReference>
<sequence length="597" mass="64196">MAPESSGQPAQGILRRSFLGISGFLGMLGLLGARLFYVQAIDPSGRADKALAERRRQVVVPALRGEILDATGTVMARSIQRYRIVVDQTAVAAFKRLKKDGSSTEQVTPQQLVYELADLLKKPDEEVKKALDGDKRYAVVADEVTPDVYNAITDLGATFLSGESVSKRTYPDGSVGGSVIGYLNAQGAQGGMELQFDQQLSGQDGERVYEISADGVRIPVGEELDTPAKNGSTVKLCLNRDIQYFAQQQVTARARQLGAEWGTCVVMRVKDAAVLALADSSMIDPNDYSKADTDDFSPRAVTSITEPGSTEKVLTASAVIDEGLSQPETVFDVPAELRIDGQLITDSFEHPAQKRTLAGIIADSMNTGTVLAGKQLTKDQRHDWLAKFGIGRRTGIEFPNEAQGLLAAADDWDVRQQYTVLFGQGVSQSLLQTVTAYQALANDGIQLTPRLADSVTDAEGVAQPRPTPEGRRIVSADTAKKLRQIMETVITGGHAPDAAVEGWRVGGKTGTAEAPAEDGKGFDGFTTSFVGMAPIEDPQYVVGVLLQRPEGVVTEIGTTGTFSKIMQKVLEYYRVPHSTTPPQKLDKFAPGDPQNDD</sequence>
<feature type="transmembrane region" description="Helical" evidence="5">
    <location>
        <begin position="18"/>
        <end position="37"/>
    </location>
</feature>
<dbReference type="Gene3D" id="3.90.1310.10">
    <property type="entry name" value="Penicillin-binding protein 2a (Domain 2)"/>
    <property type="match status" value="1"/>
</dbReference>
<dbReference type="EMBL" id="LJBJ02000024">
    <property type="protein sequence ID" value="OAX51322.1"/>
    <property type="molecule type" value="Genomic_DNA"/>
</dbReference>
<dbReference type="Pfam" id="PF00905">
    <property type="entry name" value="Transpeptidase"/>
    <property type="match status" value="1"/>
</dbReference>
<dbReference type="InterPro" id="IPR050515">
    <property type="entry name" value="Beta-lactam/transpept"/>
</dbReference>
<dbReference type="GO" id="GO:0008658">
    <property type="term" value="F:penicillin binding"/>
    <property type="evidence" value="ECO:0007669"/>
    <property type="project" value="InterPro"/>
</dbReference>
<gene>
    <name evidence="8" type="ORF">AN277_0209510</name>
</gene>
<dbReference type="Gene3D" id="3.40.710.10">
    <property type="entry name" value="DD-peptidase/beta-lactamase superfamily"/>
    <property type="match status" value="1"/>
</dbReference>
<organism evidence="8 9">
    <name type="scientific">Rothia kristinae</name>
    <dbReference type="NCBI Taxonomy" id="37923"/>
    <lineage>
        <taxon>Bacteria</taxon>
        <taxon>Bacillati</taxon>
        <taxon>Actinomycetota</taxon>
        <taxon>Actinomycetes</taxon>
        <taxon>Micrococcales</taxon>
        <taxon>Micrococcaceae</taxon>
        <taxon>Rothia</taxon>
    </lineage>
</organism>
<dbReference type="Pfam" id="PF03717">
    <property type="entry name" value="PBP_dimer"/>
    <property type="match status" value="1"/>
</dbReference>
<dbReference type="SUPFAM" id="SSF56601">
    <property type="entry name" value="beta-lactamase/transpeptidase-like"/>
    <property type="match status" value="1"/>
</dbReference>
<protein>
    <submittedName>
        <fullName evidence="8">Peptidoglycan glycosyltransferase</fullName>
    </submittedName>
</protein>
<evidence type="ECO:0000256" key="2">
    <source>
        <dbReference type="ARBA" id="ARBA00007171"/>
    </source>
</evidence>
<comment type="subcellular location">
    <subcellularLocation>
        <location evidence="1">Membrane</location>
    </subcellularLocation>
</comment>
<dbReference type="InterPro" id="IPR001460">
    <property type="entry name" value="PCN-bd_Tpept"/>
</dbReference>
<accession>A0A199NQX5</accession>
<keyword evidence="3 5" id="KW-0472">Membrane</keyword>
<comment type="similarity">
    <text evidence="2">Belongs to the transpeptidase family.</text>
</comment>
<keyword evidence="5" id="KW-1133">Transmembrane helix</keyword>
<evidence type="ECO:0000256" key="4">
    <source>
        <dbReference type="SAM" id="MobiDB-lite"/>
    </source>
</evidence>
<dbReference type="AlphaFoldDB" id="A0A199NQX5"/>
<feature type="domain" description="Penicillin-binding protein dimerisation" evidence="7">
    <location>
        <begin position="60"/>
        <end position="218"/>
    </location>
</feature>
<dbReference type="GO" id="GO:0071555">
    <property type="term" value="P:cell wall organization"/>
    <property type="evidence" value="ECO:0007669"/>
    <property type="project" value="TreeGrafter"/>
</dbReference>
<dbReference type="PANTHER" id="PTHR30627:SF1">
    <property type="entry name" value="PEPTIDOGLYCAN D,D-TRANSPEPTIDASE FTSI"/>
    <property type="match status" value="1"/>
</dbReference>
<keyword evidence="9" id="KW-1185">Reference proteome</keyword>
<evidence type="ECO:0000313" key="9">
    <source>
        <dbReference type="Proteomes" id="UP000053171"/>
    </source>
</evidence>
<name>A0A199NQX5_9MICC</name>
<dbReference type="PANTHER" id="PTHR30627">
    <property type="entry name" value="PEPTIDOGLYCAN D,D-TRANSPEPTIDASE"/>
    <property type="match status" value="1"/>
</dbReference>
<dbReference type="GO" id="GO:0005886">
    <property type="term" value="C:plasma membrane"/>
    <property type="evidence" value="ECO:0007669"/>
    <property type="project" value="TreeGrafter"/>
</dbReference>
<keyword evidence="5" id="KW-0812">Transmembrane</keyword>
<feature type="domain" description="Penicillin-binding protein transpeptidase" evidence="6">
    <location>
        <begin position="262"/>
        <end position="550"/>
    </location>
</feature>
<evidence type="ECO:0000256" key="1">
    <source>
        <dbReference type="ARBA" id="ARBA00004370"/>
    </source>
</evidence>
<evidence type="ECO:0000313" key="8">
    <source>
        <dbReference type="EMBL" id="OAX51322.1"/>
    </source>
</evidence>
<dbReference type="InterPro" id="IPR012338">
    <property type="entry name" value="Beta-lactam/transpept-like"/>
</dbReference>